<feature type="domain" description="5'-3' exonuclease" evidence="7">
    <location>
        <begin position="1"/>
        <end position="291"/>
    </location>
</feature>
<comment type="function">
    <text evidence="5">5'-3' exonuclease acting preferentially on double-stranded DNA.</text>
</comment>
<gene>
    <name evidence="8" type="ORF">ACFP57_00095</name>
</gene>
<dbReference type="Pfam" id="PF02739">
    <property type="entry name" value="5_3_exonuc_N"/>
    <property type="match status" value="1"/>
</dbReference>
<dbReference type="EMBL" id="JBHSUA010000002">
    <property type="protein sequence ID" value="MFC6395396.1"/>
    <property type="molecule type" value="Genomic_DNA"/>
</dbReference>
<evidence type="ECO:0000256" key="3">
    <source>
        <dbReference type="ARBA" id="ARBA00022839"/>
    </source>
</evidence>
<dbReference type="SUPFAM" id="SSF47807">
    <property type="entry name" value="5' to 3' exonuclease, C-terminal subdomain"/>
    <property type="match status" value="1"/>
</dbReference>
<dbReference type="RefSeq" id="WP_343886678.1">
    <property type="nucleotide sequence ID" value="NZ_BAAAKI010000017.1"/>
</dbReference>
<organism evidence="8 9">
    <name type="scientific">Luteococcus sanguinis</name>
    <dbReference type="NCBI Taxonomy" id="174038"/>
    <lineage>
        <taxon>Bacteria</taxon>
        <taxon>Bacillati</taxon>
        <taxon>Actinomycetota</taxon>
        <taxon>Actinomycetes</taxon>
        <taxon>Propionibacteriales</taxon>
        <taxon>Propionibacteriaceae</taxon>
        <taxon>Luteococcus</taxon>
    </lineage>
</organism>
<dbReference type="InterPro" id="IPR008918">
    <property type="entry name" value="HhH2"/>
</dbReference>
<dbReference type="InterPro" id="IPR020045">
    <property type="entry name" value="DNA_polI_H3TH"/>
</dbReference>
<dbReference type="GO" id="GO:0004527">
    <property type="term" value="F:exonuclease activity"/>
    <property type="evidence" value="ECO:0007669"/>
    <property type="project" value="UniProtKB-KW"/>
</dbReference>
<dbReference type="PANTHER" id="PTHR42646">
    <property type="entry name" value="FLAP ENDONUCLEASE XNI"/>
    <property type="match status" value="1"/>
</dbReference>
<evidence type="ECO:0000256" key="1">
    <source>
        <dbReference type="ARBA" id="ARBA00022722"/>
    </source>
</evidence>
<dbReference type="Pfam" id="PF01367">
    <property type="entry name" value="5_3_exonuc"/>
    <property type="match status" value="1"/>
</dbReference>
<dbReference type="Gene3D" id="3.40.50.1010">
    <property type="entry name" value="5'-nuclease"/>
    <property type="match status" value="1"/>
</dbReference>
<dbReference type="InterPro" id="IPR029060">
    <property type="entry name" value="PIN-like_dom_sf"/>
</dbReference>
<keyword evidence="1" id="KW-0540">Nuclease</keyword>
<dbReference type="CDD" id="cd09898">
    <property type="entry name" value="H3TH_53EXO"/>
    <property type="match status" value="1"/>
</dbReference>
<keyword evidence="4" id="KW-0238">DNA-binding</keyword>
<reference evidence="9" key="1">
    <citation type="journal article" date="2019" name="Int. J. Syst. Evol. Microbiol.">
        <title>The Global Catalogue of Microorganisms (GCM) 10K type strain sequencing project: providing services to taxonomists for standard genome sequencing and annotation.</title>
        <authorList>
            <consortium name="The Broad Institute Genomics Platform"/>
            <consortium name="The Broad Institute Genome Sequencing Center for Infectious Disease"/>
            <person name="Wu L."/>
            <person name="Ma J."/>
        </authorList>
    </citation>
    <scope>NUCLEOTIDE SEQUENCE [LARGE SCALE GENOMIC DNA]</scope>
    <source>
        <strain evidence="9">CGMCC 1.15277</strain>
    </source>
</reference>
<keyword evidence="3 8" id="KW-0269">Exonuclease</keyword>
<name>A0ABW1X0K8_9ACTN</name>
<accession>A0ABW1X0K8</accession>
<evidence type="ECO:0000259" key="7">
    <source>
        <dbReference type="SMART" id="SM00475"/>
    </source>
</evidence>
<dbReference type="Proteomes" id="UP001596266">
    <property type="component" value="Unassembled WGS sequence"/>
</dbReference>
<evidence type="ECO:0000313" key="9">
    <source>
        <dbReference type="Proteomes" id="UP001596266"/>
    </source>
</evidence>
<evidence type="ECO:0000256" key="2">
    <source>
        <dbReference type="ARBA" id="ARBA00022801"/>
    </source>
</evidence>
<dbReference type="SMART" id="SM00279">
    <property type="entry name" value="HhH2"/>
    <property type="match status" value="1"/>
</dbReference>
<dbReference type="Gene3D" id="1.10.150.20">
    <property type="entry name" value="5' to 3' exonuclease, C-terminal subdomain"/>
    <property type="match status" value="1"/>
</dbReference>
<evidence type="ECO:0000256" key="4">
    <source>
        <dbReference type="ARBA" id="ARBA00023125"/>
    </source>
</evidence>
<evidence type="ECO:0000256" key="6">
    <source>
        <dbReference type="ARBA" id="ARBA00050026"/>
    </source>
</evidence>
<dbReference type="InterPro" id="IPR020046">
    <property type="entry name" value="5-3_exonucl_a-hlix_arch_N"/>
</dbReference>
<proteinExistence type="predicted"/>
<dbReference type="InterPro" id="IPR002421">
    <property type="entry name" value="5-3_exonuclease"/>
</dbReference>
<evidence type="ECO:0000313" key="8">
    <source>
        <dbReference type="EMBL" id="MFC6395396.1"/>
    </source>
</evidence>
<dbReference type="InterPro" id="IPR036279">
    <property type="entry name" value="5-3_exonuclease_C_sf"/>
</dbReference>
<dbReference type="SUPFAM" id="SSF88723">
    <property type="entry name" value="PIN domain-like"/>
    <property type="match status" value="1"/>
</dbReference>
<comment type="caution">
    <text evidence="8">The sequence shown here is derived from an EMBL/GenBank/DDBJ whole genome shotgun (WGS) entry which is preliminary data.</text>
</comment>
<dbReference type="SMART" id="SM00475">
    <property type="entry name" value="53EXOc"/>
    <property type="match status" value="1"/>
</dbReference>
<sequence length="319" mass="33281">MILDTASMYFRSFYGLPSSMTSPDGRPVNAVRGLLDSIARLVEQYQPNQLACAWDNDWRPAWRVELVPTYKTHRVADGGAGDDQAAQLGVVGAGALAATGGLAEESPEGLAPQVLIIREVLTAVGIPIVGVDGYEADDVIGSLASQSQVPALAVTGDRDLFQLADGNTRVIYIGKGVAKHDLVDDEWVFSKYGVHAAQYVDFAVLRGDPSDGLPGVKGIGDKSAAQLVARFGDLEGMLAAAGDPDSGMSPGLASKLGAAIDYLGPAREVVAVVRDLPVGGLDLRVGSDRVDVDACARLAEQHGLGSSMERILAALAKVS</sequence>
<dbReference type="CDD" id="cd09859">
    <property type="entry name" value="PIN_53EXO"/>
    <property type="match status" value="1"/>
</dbReference>
<evidence type="ECO:0000256" key="5">
    <source>
        <dbReference type="ARBA" id="ARBA00049957"/>
    </source>
</evidence>
<protein>
    <recommendedName>
        <fullName evidence="6">5'-3' exonuclease</fullName>
    </recommendedName>
</protein>
<dbReference type="InterPro" id="IPR038969">
    <property type="entry name" value="FEN"/>
</dbReference>
<keyword evidence="2" id="KW-0378">Hydrolase</keyword>
<keyword evidence="9" id="KW-1185">Reference proteome</keyword>
<dbReference type="PANTHER" id="PTHR42646:SF2">
    <property type="entry name" value="5'-3' EXONUCLEASE FAMILY PROTEIN"/>
    <property type="match status" value="1"/>
</dbReference>